<dbReference type="EMBL" id="SRLO01000314">
    <property type="protein sequence ID" value="TNN61544.1"/>
    <property type="molecule type" value="Genomic_DNA"/>
</dbReference>
<evidence type="ECO:0000313" key="2">
    <source>
        <dbReference type="EMBL" id="TNN61544.1"/>
    </source>
</evidence>
<dbReference type="Proteomes" id="UP000314294">
    <property type="component" value="Unassembled WGS sequence"/>
</dbReference>
<organism evidence="2 3">
    <name type="scientific">Liparis tanakae</name>
    <name type="common">Tanaka's snailfish</name>
    <dbReference type="NCBI Taxonomy" id="230148"/>
    <lineage>
        <taxon>Eukaryota</taxon>
        <taxon>Metazoa</taxon>
        <taxon>Chordata</taxon>
        <taxon>Craniata</taxon>
        <taxon>Vertebrata</taxon>
        <taxon>Euteleostomi</taxon>
        <taxon>Actinopterygii</taxon>
        <taxon>Neopterygii</taxon>
        <taxon>Teleostei</taxon>
        <taxon>Neoteleostei</taxon>
        <taxon>Acanthomorphata</taxon>
        <taxon>Eupercaria</taxon>
        <taxon>Perciformes</taxon>
        <taxon>Cottioidei</taxon>
        <taxon>Cottales</taxon>
        <taxon>Liparidae</taxon>
        <taxon>Liparis</taxon>
    </lineage>
</organism>
<keyword evidence="3" id="KW-1185">Reference proteome</keyword>
<evidence type="ECO:0000256" key="1">
    <source>
        <dbReference type="SAM" id="MobiDB-lite"/>
    </source>
</evidence>
<comment type="caution">
    <text evidence="2">The sequence shown here is derived from an EMBL/GenBank/DDBJ whole genome shotgun (WGS) entry which is preliminary data.</text>
</comment>
<feature type="region of interest" description="Disordered" evidence="1">
    <location>
        <begin position="49"/>
        <end position="73"/>
    </location>
</feature>
<dbReference type="AlphaFoldDB" id="A0A4Z2H9J7"/>
<sequence>MESYKKRFITPGATEKKKSTRYTSVCRRTHNTPSARGAGHTTARHALTEATFGDIAQKARPQENKRERRSPWRSDAVHLLRGDLVDGDHPAVAAQAVGHLPVVEAAVLERVDAQLAEAHAHVHVLQVQQPRVQRSLVYELGHVGREDVAGAGAEGRPVKYRLLALVVGFRRLKMRFSMLTKISLSDLSTYCALGQKVATQRMPISVLSVRLWYESMKSSTTTSWKIWLSCSTIWLRTSSVLRPSRKSVITRTSGKVLSSPHVSRMACRASNSLCVVLIRMTRKGGSASHFLASLTR</sequence>
<feature type="region of interest" description="Disordered" evidence="1">
    <location>
        <begin position="1"/>
        <end position="25"/>
    </location>
</feature>
<accession>A0A4Z2H9J7</accession>
<name>A0A4Z2H9J7_9TELE</name>
<evidence type="ECO:0000313" key="3">
    <source>
        <dbReference type="Proteomes" id="UP000314294"/>
    </source>
</evidence>
<protein>
    <submittedName>
        <fullName evidence="2">Uncharacterized protein</fullName>
    </submittedName>
</protein>
<gene>
    <name evidence="2" type="ORF">EYF80_028289</name>
</gene>
<dbReference type="OrthoDB" id="10649388at2759"/>
<feature type="compositionally biased region" description="Basic and acidic residues" evidence="1">
    <location>
        <begin position="60"/>
        <end position="73"/>
    </location>
</feature>
<reference evidence="2 3" key="1">
    <citation type="submission" date="2019-03" db="EMBL/GenBank/DDBJ databases">
        <title>First draft genome of Liparis tanakae, snailfish: a comprehensive survey of snailfish specific genes.</title>
        <authorList>
            <person name="Kim W."/>
            <person name="Song I."/>
            <person name="Jeong J.-H."/>
            <person name="Kim D."/>
            <person name="Kim S."/>
            <person name="Ryu S."/>
            <person name="Song J.Y."/>
            <person name="Lee S.K."/>
        </authorList>
    </citation>
    <scope>NUCLEOTIDE SEQUENCE [LARGE SCALE GENOMIC DNA]</scope>
    <source>
        <tissue evidence="2">Muscle</tissue>
    </source>
</reference>
<proteinExistence type="predicted"/>